<dbReference type="STRING" id="1890364.A0A2P6NPJ3"/>
<organism evidence="5 6">
    <name type="scientific">Planoprotostelium fungivorum</name>
    <dbReference type="NCBI Taxonomy" id="1890364"/>
    <lineage>
        <taxon>Eukaryota</taxon>
        <taxon>Amoebozoa</taxon>
        <taxon>Evosea</taxon>
        <taxon>Variosea</taxon>
        <taxon>Cavosteliida</taxon>
        <taxon>Cavosteliaceae</taxon>
        <taxon>Planoprotostelium</taxon>
    </lineage>
</organism>
<dbReference type="InterPro" id="IPR013507">
    <property type="entry name" value="DNA_mismatch_S5_2-like"/>
</dbReference>
<keyword evidence="6" id="KW-1185">Reference proteome</keyword>
<dbReference type="SUPFAM" id="SSF55874">
    <property type="entry name" value="ATPase domain of HSP90 chaperone/DNA topoisomerase II/histidine kinase"/>
    <property type="match status" value="1"/>
</dbReference>
<feature type="domain" description="DNA mismatch repair protein S5" evidence="4">
    <location>
        <begin position="227"/>
        <end position="363"/>
    </location>
</feature>
<dbReference type="GO" id="GO:0030983">
    <property type="term" value="F:mismatched DNA binding"/>
    <property type="evidence" value="ECO:0007669"/>
    <property type="project" value="InterPro"/>
</dbReference>
<feature type="compositionally biased region" description="Basic and acidic residues" evidence="3">
    <location>
        <begin position="388"/>
        <end position="423"/>
    </location>
</feature>
<protein>
    <recommendedName>
        <fullName evidence="4">DNA mismatch repair protein S5 domain-containing protein</fullName>
    </recommendedName>
</protein>
<dbReference type="GO" id="GO:0016887">
    <property type="term" value="F:ATP hydrolysis activity"/>
    <property type="evidence" value="ECO:0007669"/>
    <property type="project" value="InterPro"/>
</dbReference>
<dbReference type="PANTHER" id="PTHR10073:SF52">
    <property type="entry name" value="MISMATCH REPAIR ENDONUCLEASE PMS2"/>
    <property type="match status" value="1"/>
</dbReference>
<dbReference type="Gene3D" id="3.30.230.10">
    <property type="match status" value="1"/>
</dbReference>
<dbReference type="Pfam" id="PF01119">
    <property type="entry name" value="DNA_mis_repair"/>
    <property type="match status" value="1"/>
</dbReference>
<evidence type="ECO:0000313" key="6">
    <source>
        <dbReference type="Proteomes" id="UP000241769"/>
    </source>
</evidence>
<accession>A0A2P6NPJ3</accession>
<dbReference type="OrthoDB" id="10263226at2759"/>
<dbReference type="InParanoid" id="A0A2P6NPJ3"/>
<dbReference type="Gene3D" id="3.30.565.10">
    <property type="entry name" value="Histidine kinase-like ATPase, C-terminal domain"/>
    <property type="match status" value="1"/>
</dbReference>
<proteinExistence type="inferred from homology"/>
<dbReference type="CDD" id="cd00782">
    <property type="entry name" value="MutL_Trans"/>
    <property type="match status" value="1"/>
</dbReference>
<dbReference type="InterPro" id="IPR014721">
    <property type="entry name" value="Ribsml_uS5_D2-typ_fold_subgr"/>
</dbReference>
<keyword evidence="2" id="KW-0227">DNA damage</keyword>
<dbReference type="Proteomes" id="UP000241769">
    <property type="component" value="Unassembled WGS sequence"/>
</dbReference>
<dbReference type="AlphaFoldDB" id="A0A2P6NPJ3"/>
<dbReference type="SMART" id="SM01340">
    <property type="entry name" value="DNA_mis_repair"/>
    <property type="match status" value="1"/>
</dbReference>
<comment type="caution">
    <text evidence="5">The sequence shown here is derived from an EMBL/GenBank/DDBJ whole genome shotgun (WGS) entry which is preliminary data.</text>
</comment>
<sequence>MDDEELQDIKLGPQETKIKKLPADTVRRIKAEQVVTDVDAAVKELLDLDAGATTVRIHLSKQGLDTITVEDNGSGIARGDFYSFGQPHHTSKLANFSELDTVLTYGFRGEGFSSLSFSKVKVWTKTINDDNITLLQLDKKGQVTSKTTSDVGDPQGTKIKEHGTKIQVKGIFMDLPVRRQTVEKKIKNATRRIHNMIHEYSLIAPHVKIIYEEPPKPNIIKKSLPDTKSVLQSIFPEECLQLHETKFTQDITENNETTTMHVHCFLPKRTADASEISKSTNERMYIYVNHRPIDLLKLTKVINAKFRAHFRLTSKSYPFVFVHIQIDTHSYDVNISPNKRTIKFHQEVALVKKFEEMLEEFYPTPLPPLTPTPTEVGSRQNFPAEETLEGKEEEPLPDANREVVESAGEEEKTEEKKREEGPPAKRAKVMTALIDMADIKMRALAPPHKRGDRVIESIGPNDIDDCVMIGKLKQTGHFVVRFGPPGLSNVFLFDSNKAVEAITFHQLLPHHHPFQNFEPLPMPLKVICKMDDSVSSVIVREAKKNGMVVELVHGGLQLRAVTSDLHLNAEDARELVRILTLKKSSYLSSVISFILEKDPNKTPIYSPSDAKTLLQSMQKERNMAVGGWLCPHGHDIFTKIRVENKMIVEEVIED</sequence>
<evidence type="ECO:0000256" key="3">
    <source>
        <dbReference type="SAM" id="MobiDB-lite"/>
    </source>
</evidence>
<dbReference type="GO" id="GO:0032389">
    <property type="term" value="C:MutLalpha complex"/>
    <property type="evidence" value="ECO:0007669"/>
    <property type="project" value="TreeGrafter"/>
</dbReference>
<dbReference type="GO" id="GO:0005524">
    <property type="term" value="F:ATP binding"/>
    <property type="evidence" value="ECO:0007669"/>
    <property type="project" value="InterPro"/>
</dbReference>
<dbReference type="InterPro" id="IPR038973">
    <property type="entry name" value="MutL/Mlh/Pms-like"/>
</dbReference>
<dbReference type="EMBL" id="MDYQ01000038">
    <property type="protein sequence ID" value="PRP85875.1"/>
    <property type="molecule type" value="Genomic_DNA"/>
</dbReference>
<dbReference type="Pfam" id="PF13589">
    <property type="entry name" value="HATPase_c_3"/>
    <property type="match status" value="1"/>
</dbReference>
<reference evidence="5 6" key="1">
    <citation type="journal article" date="2018" name="Genome Biol. Evol.">
        <title>Multiple Roots of Fruiting Body Formation in Amoebozoa.</title>
        <authorList>
            <person name="Hillmann F."/>
            <person name="Forbes G."/>
            <person name="Novohradska S."/>
            <person name="Ferling I."/>
            <person name="Riege K."/>
            <person name="Groth M."/>
            <person name="Westermann M."/>
            <person name="Marz M."/>
            <person name="Spaller T."/>
            <person name="Winckler T."/>
            <person name="Schaap P."/>
            <person name="Glockner G."/>
        </authorList>
    </citation>
    <scope>NUCLEOTIDE SEQUENCE [LARGE SCALE GENOMIC DNA]</scope>
    <source>
        <strain evidence="5 6">Jena</strain>
    </source>
</reference>
<evidence type="ECO:0000259" key="4">
    <source>
        <dbReference type="SMART" id="SM01340"/>
    </source>
</evidence>
<gene>
    <name evidence="5" type="ORF">PROFUN_06149</name>
</gene>
<dbReference type="InterPro" id="IPR020568">
    <property type="entry name" value="Ribosomal_Su5_D2-typ_SF"/>
</dbReference>
<name>A0A2P6NPJ3_9EUKA</name>
<dbReference type="InterPro" id="IPR036890">
    <property type="entry name" value="HATPase_C_sf"/>
</dbReference>
<evidence type="ECO:0000256" key="2">
    <source>
        <dbReference type="ARBA" id="ARBA00022763"/>
    </source>
</evidence>
<dbReference type="GO" id="GO:0006298">
    <property type="term" value="P:mismatch repair"/>
    <property type="evidence" value="ECO:0007669"/>
    <property type="project" value="InterPro"/>
</dbReference>
<evidence type="ECO:0000256" key="1">
    <source>
        <dbReference type="ARBA" id="ARBA00006082"/>
    </source>
</evidence>
<dbReference type="PANTHER" id="PTHR10073">
    <property type="entry name" value="DNA MISMATCH REPAIR PROTEIN MLH, PMS, MUTL"/>
    <property type="match status" value="1"/>
</dbReference>
<comment type="similarity">
    <text evidence="1">Belongs to the DNA mismatch repair MutL/HexB family.</text>
</comment>
<dbReference type="GO" id="GO:0140664">
    <property type="term" value="F:ATP-dependent DNA damage sensor activity"/>
    <property type="evidence" value="ECO:0007669"/>
    <property type="project" value="InterPro"/>
</dbReference>
<dbReference type="InterPro" id="IPR002099">
    <property type="entry name" value="MutL/Mlh/PMS"/>
</dbReference>
<dbReference type="NCBIfam" id="TIGR00585">
    <property type="entry name" value="mutl"/>
    <property type="match status" value="1"/>
</dbReference>
<evidence type="ECO:0000313" key="5">
    <source>
        <dbReference type="EMBL" id="PRP85875.1"/>
    </source>
</evidence>
<feature type="region of interest" description="Disordered" evidence="3">
    <location>
        <begin position="386"/>
        <end position="426"/>
    </location>
</feature>
<dbReference type="SUPFAM" id="SSF54211">
    <property type="entry name" value="Ribosomal protein S5 domain 2-like"/>
    <property type="match status" value="1"/>
</dbReference>